<dbReference type="Proteomes" id="UP000031843">
    <property type="component" value="Chromosome secondary"/>
</dbReference>
<protein>
    <submittedName>
        <fullName evidence="2">Uncharacterized protein</fullName>
    </submittedName>
</protein>
<organism evidence="2 3">
    <name type="scientific">Cupriavidus basilensis</name>
    <dbReference type="NCBI Taxonomy" id="68895"/>
    <lineage>
        <taxon>Bacteria</taxon>
        <taxon>Pseudomonadati</taxon>
        <taxon>Pseudomonadota</taxon>
        <taxon>Betaproteobacteria</taxon>
        <taxon>Burkholderiales</taxon>
        <taxon>Burkholderiaceae</taxon>
        <taxon>Cupriavidus</taxon>
    </lineage>
</organism>
<evidence type="ECO:0000313" key="2">
    <source>
        <dbReference type="EMBL" id="AJG25026.1"/>
    </source>
</evidence>
<proteinExistence type="predicted"/>
<dbReference type="STRING" id="68895.RR42_s3450"/>
<gene>
    <name evidence="2" type="ORF">RR42_s3450</name>
</gene>
<dbReference type="EMBL" id="CP010537">
    <property type="protein sequence ID" value="AJG25026.1"/>
    <property type="molecule type" value="Genomic_DNA"/>
</dbReference>
<evidence type="ECO:0000256" key="1">
    <source>
        <dbReference type="SAM" id="MobiDB-lite"/>
    </source>
</evidence>
<feature type="compositionally biased region" description="Low complexity" evidence="1">
    <location>
        <begin position="78"/>
        <end position="87"/>
    </location>
</feature>
<feature type="region of interest" description="Disordered" evidence="1">
    <location>
        <begin position="27"/>
        <end position="99"/>
    </location>
</feature>
<reference evidence="2 3" key="1">
    <citation type="journal article" date="2015" name="Genome Announc.">
        <title>Complete Genome Sequence of Cupriavidus basilensis 4G11, Isolated from the Oak Ridge Field Research Center Site.</title>
        <authorList>
            <person name="Ray J."/>
            <person name="Waters R.J."/>
            <person name="Skerker J.M."/>
            <person name="Kuehl J.V."/>
            <person name="Price M.N."/>
            <person name="Huang J."/>
            <person name="Chakraborty R."/>
            <person name="Arkin A.P."/>
            <person name="Deutschbauer A."/>
        </authorList>
    </citation>
    <scope>NUCLEOTIDE SEQUENCE [LARGE SCALE GENOMIC DNA]</scope>
    <source>
        <strain evidence="2">4G11</strain>
    </source>
</reference>
<evidence type="ECO:0000313" key="3">
    <source>
        <dbReference type="Proteomes" id="UP000031843"/>
    </source>
</evidence>
<sequence length="99" mass="10155">MGHASRRCRGTARAFWTAGPHGCRESGFGRLAGPPTLPQALAPRESGMGARGPRPPACGAVRYGGAPGVGEPLPPRYSGPSPCGGRARPPRAPMRTPNS</sequence>
<dbReference type="KEGG" id="cbw:RR42_s3450"/>
<keyword evidence="3" id="KW-1185">Reference proteome</keyword>
<name>A0A0C4YX34_9BURK</name>
<dbReference type="AlphaFoldDB" id="A0A0C4YX34"/>
<accession>A0A0C4YX34</accession>